<keyword evidence="1" id="KW-1133">Transmembrane helix</keyword>
<organism evidence="2 3">
    <name type="scientific">Nocardia terrae</name>
    <dbReference type="NCBI Taxonomy" id="2675851"/>
    <lineage>
        <taxon>Bacteria</taxon>
        <taxon>Bacillati</taxon>
        <taxon>Actinomycetota</taxon>
        <taxon>Actinomycetes</taxon>
        <taxon>Mycobacteriales</taxon>
        <taxon>Nocardiaceae</taxon>
        <taxon>Nocardia</taxon>
    </lineage>
</organism>
<feature type="transmembrane region" description="Helical" evidence="1">
    <location>
        <begin position="37"/>
        <end position="60"/>
    </location>
</feature>
<keyword evidence="3" id="KW-1185">Reference proteome</keyword>
<dbReference type="EMBL" id="WRPP01000001">
    <property type="protein sequence ID" value="MVU76396.1"/>
    <property type="molecule type" value="Genomic_DNA"/>
</dbReference>
<evidence type="ECO:0000313" key="2">
    <source>
        <dbReference type="EMBL" id="MVU76396.1"/>
    </source>
</evidence>
<name>A0A7K1UPX3_9NOCA</name>
<evidence type="ECO:0008006" key="4">
    <source>
        <dbReference type="Google" id="ProtNLM"/>
    </source>
</evidence>
<keyword evidence="1" id="KW-0472">Membrane</keyword>
<dbReference type="AlphaFoldDB" id="A0A7K1UPX3"/>
<proteinExistence type="predicted"/>
<keyword evidence="1" id="KW-0812">Transmembrane</keyword>
<reference evidence="2 3" key="1">
    <citation type="submission" date="2019-12" db="EMBL/GenBank/DDBJ databases">
        <title>Nocardia sp. nov. ET3-3 isolated from soil.</title>
        <authorList>
            <person name="Kanchanasin P."/>
            <person name="Tanasupawat S."/>
            <person name="Yuki M."/>
            <person name="Kudo T."/>
        </authorList>
    </citation>
    <scope>NUCLEOTIDE SEQUENCE [LARGE SCALE GENOMIC DNA]</scope>
    <source>
        <strain evidence="2 3">ET3-3</strain>
    </source>
</reference>
<evidence type="ECO:0000313" key="3">
    <source>
        <dbReference type="Proteomes" id="UP000466794"/>
    </source>
</evidence>
<evidence type="ECO:0000256" key="1">
    <source>
        <dbReference type="SAM" id="Phobius"/>
    </source>
</evidence>
<gene>
    <name evidence="2" type="ORF">GPX89_03950</name>
</gene>
<dbReference type="Proteomes" id="UP000466794">
    <property type="component" value="Unassembled WGS sequence"/>
</dbReference>
<accession>A0A7K1UPX3</accession>
<feature type="transmembrane region" description="Helical" evidence="1">
    <location>
        <begin position="98"/>
        <end position="116"/>
    </location>
</feature>
<comment type="caution">
    <text evidence="2">The sequence shown here is derived from an EMBL/GenBank/DDBJ whole genome shotgun (WGS) entry which is preliminary data.</text>
</comment>
<protein>
    <recommendedName>
        <fullName evidence="4">DUF2568 domain-containing protein</fullName>
    </recommendedName>
</protein>
<feature type="transmembrane region" description="Helical" evidence="1">
    <location>
        <begin position="72"/>
        <end position="92"/>
    </location>
</feature>
<sequence>MLDRSTVSPNLTDRGRIPAVLRFCTELVGWVTAPWALAHHSVLLAIASLIVLIGVPAVFATPGDKKDVMVPVPGYVTIGFVFLELLAAVFGAWAILPVWAAVVVSVLALVTVGAELPRLRWLLRA</sequence>
<dbReference type="RefSeq" id="WP_157355184.1">
    <property type="nucleotide sequence ID" value="NZ_WRPP01000001.1"/>
</dbReference>